<reference evidence="2" key="1">
    <citation type="journal article" date="2021" name="Proc. Natl. Acad. Sci. U.S.A.">
        <title>A Catalog of Tens of Thousands of Viruses from Human Metagenomes Reveals Hidden Associations with Chronic Diseases.</title>
        <authorList>
            <person name="Tisza M.J."/>
            <person name="Buck C.B."/>
        </authorList>
    </citation>
    <scope>NUCLEOTIDE SEQUENCE</scope>
    <source>
        <strain evidence="2">Ctt4r3</strain>
    </source>
</reference>
<evidence type="ECO:0000313" key="2">
    <source>
        <dbReference type="EMBL" id="DAD65781.1"/>
    </source>
</evidence>
<keyword evidence="1" id="KW-0175">Coiled coil</keyword>
<proteinExistence type="predicted"/>
<organism evidence="2">
    <name type="scientific">CrAss-like virus sp. ctt4r3</name>
    <dbReference type="NCBI Taxonomy" id="2823619"/>
    <lineage>
        <taxon>Viruses</taxon>
        <taxon>Duplodnaviria</taxon>
        <taxon>Heunggongvirae</taxon>
        <taxon>Uroviricota</taxon>
        <taxon>Caudoviricetes</taxon>
        <taxon>Crassvirales</taxon>
    </lineage>
</organism>
<dbReference type="EMBL" id="BK014649">
    <property type="protein sequence ID" value="DAD65781.1"/>
    <property type="molecule type" value="Genomic_DNA"/>
</dbReference>
<dbReference type="Pfam" id="PF05565">
    <property type="entry name" value="Sipho_Gp157"/>
    <property type="match status" value="1"/>
</dbReference>
<protein>
    <submittedName>
        <fullName evidence="2">Resistance protein</fullName>
    </submittedName>
</protein>
<name>A0A8S5L7B4_9CAUD</name>
<accession>A0A8S5L7B4</accession>
<sequence>MSSLFGIAEKYDYLVSQIEENDGEVTEEIASELAITEQELEDKLRAYRKILDVKKLETEYNKEEIKRLRERNAGFDKATKRLKQAIVDALHVFGVQGKSGNFNLKFPDFTVYTKESQSVNVNEDSLTDIINNQLLPEIYPIHPHSATLLINGKEYFDKIGNLTLSVNIKLSDLKDFAAYIRSKYGDDFVYKWSFDKKAIKELDEYAQGLASSENLNSEDEQKLKTISGIMDLIDMEICTSETAIFK</sequence>
<dbReference type="InterPro" id="IPR008840">
    <property type="entry name" value="Sipho_Gp157"/>
</dbReference>
<evidence type="ECO:0000256" key="1">
    <source>
        <dbReference type="SAM" id="Coils"/>
    </source>
</evidence>
<feature type="coiled-coil region" evidence="1">
    <location>
        <begin position="37"/>
        <end position="73"/>
    </location>
</feature>